<keyword evidence="3 5" id="KW-1133">Transmembrane helix</keyword>
<dbReference type="SUPFAM" id="SSF48652">
    <property type="entry name" value="Tetraspanin"/>
    <property type="match status" value="1"/>
</dbReference>
<feature type="transmembrane region" description="Helical" evidence="5">
    <location>
        <begin position="149"/>
        <end position="168"/>
    </location>
</feature>
<feature type="transmembrane region" description="Helical" evidence="5">
    <location>
        <begin position="250"/>
        <end position="271"/>
    </location>
</feature>
<keyword evidence="2 5" id="KW-0812">Transmembrane</keyword>
<proteinExistence type="predicted"/>
<sequence length="279" mass="31064">MFVAKSHSILFTMNILVAILSILMAVGGGLFMLSGDMNFMFLRKTVTLLEKRVNPPNANFGIGVGKLIMLLTEKFSLVFFTYGFVNFLVCIVGMFAVCTQKSTLLTVYQILTAFLLVGHLSLLIGYYFSKQNFKDHLSNMLGEYMKDYISLRSGASTSIFAGIVMATYNCCGLEAHRYFWETPAFSPIDTYDNLLYKGLLFPVTCCKMDEKLKIVDKTCPTKFNKLNSNIGIGCGKPFSDNIAFITDMSVLSSLLILACNVIMMCITVKALRDLEPISI</sequence>
<accession>A0AA85J7B3</accession>
<evidence type="ECO:0000313" key="7">
    <source>
        <dbReference type="WBParaSite" id="TREG1_133830.1"/>
    </source>
</evidence>
<protein>
    <recommendedName>
        <fullName evidence="8">Tetraspanin</fullName>
    </recommendedName>
</protein>
<name>A0AA85J7B3_TRIRE</name>
<evidence type="ECO:0000256" key="5">
    <source>
        <dbReference type="SAM" id="Phobius"/>
    </source>
</evidence>
<reference evidence="6" key="1">
    <citation type="submission" date="2022-06" db="EMBL/GenBank/DDBJ databases">
        <authorList>
            <person name="Berger JAMES D."/>
            <person name="Berger JAMES D."/>
        </authorList>
    </citation>
    <scope>NUCLEOTIDE SEQUENCE [LARGE SCALE GENOMIC DNA]</scope>
</reference>
<reference evidence="7" key="2">
    <citation type="submission" date="2023-11" db="UniProtKB">
        <authorList>
            <consortium name="WormBaseParasite"/>
        </authorList>
    </citation>
    <scope>IDENTIFICATION</scope>
</reference>
<keyword evidence="4 5" id="KW-0472">Membrane</keyword>
<comment type="subcellular location">
    <subcellularLocation>
        <location evidence="1">Membrane</location>
        <topology evidence="1">Multi-pass membrane protein</topology>
    </subcellularLocation>
</comment>
<organism evidence="6 7">
    <name type="scientific">Trichobilharzia regenti</name>
    <name type="common">Nasal bird schistosome</name>
    <dbReference type="NCBI Taxonomy" id="157069"/>
    <lineage>
        <taxon>Eukaryota</taxon>
        <taxon>Metazoa</taxon>
        <taxon>Spiralia</taxon>
        <taxon>Lophotrochozoa</taxon>
        <taxon>Platyhelminthes</taxon>
        <taxon>Trematoda</taxon>
        <taxon>Digenea</taxon>
        <taxon>Strigeidida</taxon>
        <taxon>Schistosomatoidea</taxon>
        <taxon>Schistosomatidae</taxon>
        <taxon>Trichobilharzia</taxon>
    </lineage>
</organism>
<dbReference type="GO" id="GO:0016020">
    <property type="term" value="C:membrane"/>
    <property type="evidence" value="ECO:0007669"/>
    <property type="project" value="UniProtKB-SubCell"/>
</dbReference>
<evidence type="ECO:0000313" key="6">
    <source>
        <dbReference type="Proteomes" id="UP000050795"/>
    </source>
</evidence>
<dbReference type="InterPro" id="IPR008952">
    <property type="entry name" value="Tetraspanin_EC2_sf"/>
</dbReference>
<dbReference type="AlphaFoldDB" id="A0AA85J7B3"/>
<evidence type="ECO:0000256" key="1">
    <source>
        <dbReference type="ARBA" id="ARBA00004141"/>
    </source>
</evidence>
<feature type="transmembrane region" description="Helical" evidence="5">
    <location>
        <begin position="12"/>
        <end position="33"/>
    </location>
</feature>
<dbReference type="Pfam" id="PF00335">
    <property type="entry name" value="Tetraspanin"/>
    <property type="match status" value="1"/>
</dbReference>
<evidence type="ECO:0000256" key="3">
    <source>
        <dbReference type="ARBA" id="ARBA00022989"/>
    </source>
</evidence>
<feature type="transmembrane region" description="Helical" evidence="5">
    <location>
        <begin position="108"/>
        <end position="128"/>
    </location>
</feature>
<evidence type="ECO:0000256" key="2">
    <source>
        <dbReference type="ARBA" id="ARBA00022692"/>
    </source>
</evidence>
<evidence type="ECO:0008006" key="8">
    <source>
        <dbReference type="Google" id="ProtNLM"/>
    </source>
</evidence>
<feature type="transmembrane region" description="Helical" evidence="5">
    <location>
        <begin position="75"/>
        <end position="96"/>
    </location>
</feature>
<dbReference type="InterPro" id="IPR018499">
    <property type="entry name" value="Tetraspanin/Peripherin"/>
</dbReference>
<dbReference type="Proteomes" id="UP000050795">
    <property type="component" value="Unassembled WGS sequence"/>
</dbReference>
<evidence type="ECO:0000256" key="4">
    <source>
        <dbReference type="ARBA" id="ARBA00023136"/>
    </source>
</evidence>
<keyword evidence="6" id="KW-1185">Reference proteome</keyword>
<dbReference type="WBParaSite" id="TREG1_133830.1">
    <property type="protein sequence ID" value="TREG1_133830.1"/>
    <property type="gene ID" value="TREG1_133830"/>
</dbReference>